<dbReference type="SMART" id="SM00304">
    <property type="entry name" value="HAMP"/>
    <property type="match status" value="2"/>
</dbReference>
<dbReference type="AlphaFoldDB" id="A0A975SM51"/>
<organism evidence="8 9">
    <name type="scientific">Azospira inquinata</name>
    <dbReference type="NCBI Taxonomy" id="2785627"/>
    <lineage>
        <taxon>Bacteria</taxon>
        <taxon>Pseudomonadati</taxon>
        <taxon>Pseudomonadota</taxon>
        <taxon>Betaproteobacteria</taxon>
        <taxon>Rhodocyclales</taxon>
        <taxon>Rhodocyclaceae</taxon>
        <taxon>Azospira</taxon>
    </lineage>
</organism>
<evidence type="ECO:0000259" key="6">
    <source>
        <dbReference type="PROSITE" id="PS50111"/>
    </source>
</evidence>
<keyword evidence="5" id="KW-1133">Transmembrane helix</keyword>
<dbReference type="PROSITE" id="PS50111">
    <property type="entry name" value="CHEMOTAXIS_TRANSDUC_2"/>
    <property type="match status" value="1"/>
</dbReference>
<dbReference type="PANTHER" id="PTHR32089">
    <property type="entry name" value="METHYL-ACCEPTING CHEMOTAXIS PROTEIN MCPB"/>
    <property type="match status" value="1"/>
</dbReference>
<feature type="domain" description="Methyl-accepting transducer" evidence="6">
    <location>
        <begin position="267"/>
        <end position="503"/>
    </location>
</feature>
<name>A0A975SM51_9RHOO</name>
<dbReference type="GO" id="GO:0016020">
    <property type="term" value="C:membrane"/>
    <property type="evidence" value="ECO:0007669"/>
    <property type="project" value="UniProtKB-SubCell"/>
</dbReference>
<evidence type="ECO:0000313" key="8">
    <source>
        <dbReference type="EMBL" id="QWT48876.1"/>
    </source>
</evidence>
<dbReference type="InterPro" id="IPR003660">
    <property type="entry name" value="HAMP_dom"/>
</dbReference>
<feature type="transmembrane region" description="Helical" evidence="5">
    <location>
        <begin position="185"/>
        <end position="206"/>
    </location>
</feature>
<proteinExistence type="inferred from homology"/>
<reference evidence="8" key="1">
    <citation type="submission" date="2020-11" db="EMBL/GenBank/DDBJ databases">
        <title>Azospira inquinata sp. nov.</title>
        <authorList>
            <person name="Moe W.M."/>
            <person name="Mikes M.C."/>
        </authorList>
    </citation>
    <scope>NUCLEOTIDE SEQUENCE</scope>
    <source>
        <strain evidence="8">Azo-3</strain>
    </source>
</reference>
<evidence type="ECO:0000256" key="3">
    <source>
        <dbReference type="ARBA" id="ARBA00029447"/>
    </source>
</evidence>
<keyword evidence="2 4" id="KW-0807">Transducer</keyword>
<gene>
    <name evidence="8" type="ORF">Azoinq_13780</name>
</gene>
<evidence type="ECO:0000259" key="7">
    <source>
        <dbReference type="PROSITE" id="PS50885"/>
    </source>
</evidence>
<dbReference type="KEGG" id="aiq:Azoinq_13780"/>
<dbReference type="GO" id="GO:0006935">
    <property type="term" value="P:chemotaxis"/>
    <property type="evidence" value="ECO:0007669"/>
    <property type="project" value="UniProtKB-ARBA"/>
</dbReference>
<evidence type="ECO:0000256" key="2">
    <source>
        <dbReference type="ARBA" id="ARBA00023224"/>
    </source>
</evidence>
<dbReference type="PANTHER" id="PTHR32089:SF112">
    <property type="entry name" value="LYSOZYME-LIKE PROTEIN-RELATED"/>
    <property type="match status" value="1"/>
</dbReference>
<dbReference type="InterPro" id="IPR004089">
    <property type="entry name" value="MCPsignal_dom"/>
</dbReference>
<keyword evidence="9" id="KW-1185">Reference proteome</keyword>
<comment type="similarity">
    <text evidence="3">Belongs to the methyl-accepting chemotaxis (MCP) protein family.</text>
</comment>
<keyword evidence="5" id="KW-0472">Membrane</keyword>
<evidence type="ECO:0000256" key="5">
    <source>
        <dbReference type="SAM" id="Phobius"/>
    </source>
</evidence>
<dbReference type="PROSITE" id="PS50885">
    <property type="entry name" value="HAMP"/>
    <property type="match status" value="1"/>
</dbReference>
<evidence type="ECO:0000256" key="1">
    <source>
        <dbReference type="ARBA" id="ARBA00004370"/>
    </source>
</evidence>
<dbReference type="RefSeq" id="WP_216128330.1">
    <property type="nucleotide sequence ID" value="NZ_CP064782.1"/>
</dbReference>
<evidence type="ECO:0000256" key="4">
    <source>
        <dbReference type="PROSITE-ProRule" id="PRU00284"/>
    </source>
</evidence>
<evidence type="ECO:0000313" key="9">
    <source>
        <dbReference type="Proteomes" id="UP000683428"/>
    </source>
</evidence>
<accession>A0A975SM51</accession>
<protein>
    <submittedName>
        <fullName evidence="8">Methyl-accepting chemotaxis protein</fullName>
    </submittedName>
</protein>
<comment type="subcellular location">
    <subcellularLocation>
        <location evidence="1">Membrane</location>
    </subcellularLocation>
</comment>
<sequence length="540" mass="57949">MFRNARSVATPLLATSLAVALVFLGALAYALLALDRLGDHFAEFIDQDQARLSIYQDMYAQGLQTGQAIRNIILDPQNPQAYKNLKKADEQFLSDLDKAATIPGTPDQAQAVTELKGLWQTLTPVRQRILEQAKEDQSGAIATLNKEETPAWRKIKGALVDQIDAQGKTVAATRTAVKDEANDRALGAGLLGGAALVIGAILLTLLSRHLITALSHLEQSMAQLASGSGDLTHRLPVDSRDEIGRVAEHFNRFVADLQATVRNIRNAATQMTQSAHALTGNVAQASESSQHQSESAAAIAAEVEQLTTSIATVADAADQVRQKSAQSRELSHQGSESAAQLLEEITRIQQSIQEMSHSVEDYLKSANTINRLTEEVKDIADQTNLLALNAAIEAARAGDAGRGFSVVADEVRKLAEKSALSANEIDGVTQSLSGKSTSLLDTVHSSVDTLSNTQAALDSIAQVLQESATSVEASHQGMDDISNSVREQKTASEDIAVNVENIARIADTNSDAVRQTEEAARRFDTIAKELHQTVSHFQVE</sequence>
<dbReference type="Pfam" id="PF00672">
    <property type="entry name" value="HAMP"/>
    <property type="match status" value="1"/>
</dbReference>
<dbReference type="CDD" id="cd06225">
    <property type="entry name" value="HAMP"/>
    <property type="match status" value="1"/>
</dbReference>
<dbReference type="Proteomes" id="UP000683428">
    <property type="component" value="Chromosome"/>
</dbReference>
<feature type="domain" description="HAMP" evidence="7">
    <location>
        <begin position="208"/>
        <end position="262"/>
    </location>
</feature>
<dbReference type="GO" id="GO:0007165">
    <property type="term" value="P:signal transduction"/>
    <property type="evidence" value="ECO:0007669"/>
    <property type="project" value="UniProtKB-KW"/>
</dbReference>
<dbReference type="EMBL" id="CP064782">
    <property type="protein sequence ID" value="QWT48876.1"/>
    <property type="molecule type" value="Genomic_DNA"/>
</dbReference>
<dbReference type="SMART" id="SM00283">
    <property type="entry name" value="MA"/>
    <property type="match status" value="1"/>
</dbReference>
<dbReference type="Pfam" id="PF00015">
    <property type="entry name" value="MCPsignal"/>
    <property type="match status" value="1"/>
</dbReference>
<dbReference type="FunFam" id="1.10.287.950:FF:000001">
    <property type="entry name" value="Methyl-accepting chemotaxis sensory transducer"/>
    <property type="match status" value="1"/>
</dbReference>
<keyword evidence="5" id="KW-0812">Transmembrane</keyword>